<feature type="compositionally biased region" description="Low complexity" evidence="1">
    <location>
        <begin position="45"/>
        <end position="56"/>
    </location>
</feature>
<sequence length="220" mass="25260">MTQGSYVLSLPKHISLQEDDSFSRDLLRQFDKRRSRLHFELGLLSEEPSSEASTAEEPIREQSEGEDLSIREIRDSDNNSRQRTSSASDLLKRSSAFLRSKFESLKSNKRSSTASSTPSNRQPTKVMMKTTITLQPQQQTVSAPFIPPTITQYPPKPLVYSPVEPMHEPITQSKQLFHRISMPLLKSSNQHHHSEHPNTSRPTRRRSEPDNHNKFKKKID</sequence>
<feature type="compositionally biased region" description="Basic and acidic residues" evidence="1">
    <location>
        <begin position="205"/>
        <end position="220"/>
    </location>
</feature>
<evidence type="ECO:0000313" key="3">
    <source>
        <dbReference type="Proteomes" id="UP000740926"/>
    </source>
</evidence>
<gene>
    <name evidence="2" type="ORF">G6F50_013059</name>
</gene>
<keyword evidence="3" id="KW-1185">Reference proteome</keyword>
<feature type="region of interest" description="Disordered" evidence="1">
    <location>
        <begin position="183"/>
        <end position="220"/>
    </location>
</feature>
<comment type="caution">
    <text evidence="2">The sequence shown here is derived from an EMBL/GenBank/DDBJ whole genome shotgun (WGS) entry which is preliminary data.</text>
</comment>
<dbReference type="EMBL" id="JAANIU010004735">
    <property type="protein sequence ID" value="KAG1553309.1"/>
    <property type="molecule type" value="Genomic_DNA"/>
</dbReference>
<dbReference type="Proteomes" id="UP000740926">
    <property type="component" value="Unassembled WGS sequence"/>
</dbReference>
<accession>A0A9P6YPQ3</accession>
<name>A0A9P6YPQ3_9FUNG</name>
<protein>
    <submittedName>
        <fullName evidence="2">Uncharacterized protein</fullName>
    </submittedName>
</protein>
<feature type="region of interest" description="Disordered" evidence="1">
    <location>
        <begin position="41"/>
        <end position="89"/>
    </location>
</feature>
<feature type="compositionally biased region" description="Polar residues" evidence="1">
    <location>
        <begin position="110"/>
        <end position="123"/>
    </location>
</feature>
<dbReference type="OMA" id="ATNDYQY"/>
<reference evidence="2 3" key="1">
    <citation type="journal article" date="2020" name="Microb. Genom.">
        <title>Genetic diversity of clinical and environmental Mucorales isolates obtained from an investigation of mucormycosis cases among solid organ transplant recipients.</title>
        <authorList>
            <person name="Nguyen M.H."/>
            <person name="Kaul D."/>
            <person name="Muto C."/>
            <person name="Cheng S.J."/>
            <person name="Richter R.A."/>
            <person name="Bruno V.M."/>
            <person name="Liu G."/>
            <person name="Beyhan S."/>
            <person name="Sundermann A.J."/>
            <person name="Mounaud S."/>
            <person name="Pasculle A.W."/>
            <person name="Nierman W.C."/>
            <person name="Driscoll E."/>
            <person name="Cumbie R."/>
            <person name="Clancy C.J."/>
            <person name="Dupont C.L."/>
        </authorList>
    </citation>
    <scope>NUCLEOTIDE SEQUENCE [LARGE SCALE GENOMIC DNA]</scope>
    <source>
        <strain evidence="2 3">GL24</strain>
    </source>
</reference>
<evidence type="ECO:0000313" key="2">
    <source>
        <dbReference type="EMBL" id="KAG1553309.1"/>
    </source>
</evidence>
<evidence type="ECO:0000256" key="1">
    <source>
        <dbReference type="SAM" id="MobiDB-lite"/>
    </source>
</evidence>
<dbReference type="AlphaFoldDB" id="A0A9P6YPQ3"/>
<feature type="region of interest" description="Disordered" evidence="1">
    <location>
        <begin position="102"/>
        <end position="125"/>
    </location>
</feature>
<organism evidence="2 3">
    <name type="scientific">Rhizopus delemar</name>
    <dbReference type="NCBI Taxonomy" id="936053"/>
    <lineage>
        <taxon>Eukaryota</taxon>
        <taxon>Fungi</taxon>
        <taxon>Fungi incertae sedis</taxon>
        <taxon>Mucoromycota</taxon>
        <taxon>Mucoromycotina</taxon>
        <taxon>Mucoromycetes</taxon>
        <taxon>Mucorales</taxon>
        <taxon>Mucorineae</taxon>
        <taxon>Rhizopodaceae</taxon>
        <taxon>Rhizopus</taxon>
    </lineage>
</organism>
<feature type="compositionally biased region" description="Basic and acidic residues" evidence="1">
    <location>
        <begin position="57"/>
        <end position="80"/>
    </location>
</feature>
<proteinExistence type="predicted"/>